<gene>
    <name evidence="1" type="ORF">SAMN02745168_2545</name>
</gene>
<dbReference type="AlphaFoldDB" id="A0A1W2C422"/>
<sequence length="217" mass="24909">MIIRAISGLDRLRITDETGEACYYGCNQEWYRTKWQRLSGCGPSTFANILRYLDTKNDCAPTSLSRKRWEGFMEECWRFVTPTLKGVNTTELFRDGVLAYVRDKGLTLRTEALDIPKKAAFRPAFPEVLRFLEEALEKDTPVAFLNLHNGEEKRLDAWHWVTLISLEYEADGSAALAKILDESIVKEVDLRLWYDTTTLGGGFVRFLEDSPKPEELS</sequence>
<dbReference type="STRING" id="1122930.SAMN02745168_2545"/>
<organism evidence="1 2">
    <name type="scientific">Papillibacter cinnamivorans DSM 12816</name>
    <dbReference type="NCBI Taxonomy" id="1122930"/>
    <lineage>
        <taxon>Bacteria</taxon>
        <taxon>Bacillati</taxon>
        <taxon>Bacillota</taxon>
        <taxon>Clostridia</taxon>
        <taxon>Eubacteriales</taxon>
        <taxon>Oscillospiraceae</taxon>
        <taxon>Papillibacter</taxon>
    </lineage>
</organism>
<reference evidence="1 2" key="1">
    <citation type="submission" date="2017-04" db="EMBL/GenBank/DDBJ databases">
        <authorList>
            <person name="Afonso C.L."/>
            <person name="Miller P.J."/>
            <person name="Scott M.A."/>
            <person name="Spackman E."/>
            <person name="Goraichik I."/>
            <person name="Dimitrov K.M."/>
            <person name="Suarez D.L."/>
            <person name="Swayne D.E."/>
        </authorList>
    </citation>
    <scope>NUCLEOTIDE SEQUENCE [LARGE SCALE GENOMIC DNA]</scope>
    <source>
        <strain evidence="1 2">DSM 12816</strain>
    </source>
</reference>
<keyword evidence="2" id="KW-1185">Reference proteome</keyword>
<evidence type="ECO:0008006" key="3">
    <source>
        <dbReference type="Google" id="ProtNLM"/>
    </source>
</evidence>
<dbReference type="RefSeq" id="WP_084235221.1">
    <property type="nucleotide sequence ID" value="NZ_FWXW01000007.1"/>
</dbReference>
<evidence type="ECO:0000313" key="1">
    <source>
        <dbReference type="EMBL" id="SMC79939.1"/>
    </source>
</evidence>
<accession>A0A1W2C422</accession>
<name>A0A1W2C422_9FIRM</name>
<evidence type="ECO:0000313" key="2">
    <source>
        <dbReference type="Proteomes" id="UP000192790"/>
    </source>
</evidence>
<dbReference type="EMBL" id="FWXW01000007">
    <property type="protein sequence ID" value="SMC79939.1"/>
    <property type="molecule type" value="Genomic_DNA"/>
</dbReference>
<dbReference type="OrthoDB" id="370604at2"/>
<proteinExistence type="predicted"/>
<protein>
    <recommendedName>
        <fullName evidence="3">Peptidase C39-like domain-containing protein</fullName>
    </recommendedName>
</protein>
<dbReference type="Proteomes" id="UP000192790">
    <property type="component" value="Unassembled WGS sequence"/>
</dbReference>